<feature type="coiled-coil region" evidence="7">
    <location>
        <begin position="644"/>
        <end position="758"/>
    </location>
</feature>
<comment type="catalytic activity">
    <reaction evidence="1">
        <text>ATP + protein L-histidine = ADP + protein N-phospho-L-histidine.</text>
        <dbReference type="EC" id="2.7.13.3"/>
    </reaction>
</comment>
<dbReference type="SMART" id="SM00387">
    <property type="entry name" value="HATPase_c"/>
    <property type="match status" value="1"/>
</dbReference>
<dbReference type="Gene3D" id="1.10.155.10">
    <property type="entry name" value="Chemotaxis receptor methyltransferase CheR, N-terminal domain"/>
    <property type="match status" value="1"/>
</dbReference>
<dbReference type="GO" id="GO:0000156">
    <property type="term" value="F:phosphorelay response regulator activity"/>
    <property type="evidence" value="ECO:0007669"/>
    <property type="project" value="InterPro"/>
</dbReference>
<sequence length="1129" mass="126610">MKKTPAQQPQEPQQELIIVGIGASAGGLEALRTLVPDLPCHPKVVYVLAQHLDPKHSSMLASILARETTMSVEEVEQNQELQGGKFYIVPPAMDAMYSHGRIHLEKAVGIGPKPSIDRFFFTLSENHGERSIGIILSGTGTDGAHGIRAIKAEGGITIAQQESTAKFSNMPHAAIGTGQVDLILPPDAIARKIQDFIDQPGNMLQLAQQATADGEDEIAEILLLLLRQTNSDFRDYKRATLLRRLERRMTVHKCKELHEYVELLHQRPEELYELHNDILISVTSFFRDPDAFQSLRNCLPGLLQSKDSGEIRIWVAGCATGEEAYSIAIMLAEFLGSRMAAYKIQIFGTDLYEGVLSIARQGIYPKTALDDIPPHLVDKYFSQKDGSFQLVSQIRSMVVFAKHNLVCDPPFSNLNLVSCRNVLIYFNQNLQKNILDTFHYALKPGGLLFLGKSETVGESENMFATVDRKARIYRQRDEVKGRLPLLLHNRNLASATMRPTSGQPKKRLSLKDALDKLLAKAYNPRCLLLNDRHEVVYLQGNLTPFLSFPDGQMGANIIDLIHEKLRQDMRGLLYRAKDATDEATVSRPILMGVDGKQQSVRLRLRNFLNTDTTEYALILVIFETMVQEPSTPPIDAFDLDEAAIARIREMEDELRDTRESLQTTIEELETSNEELQSTFEEAQSTNEELFTTTEELQTSNEELQSTNEELRTVNQELSVKSSEVEAANRGLKQANLQLQETNEQLSHEISERSRIQKQLDEERGKLAAIFEMQPTWVNICKLDGTIVEVNPAAVRIMEAASKEEIVGKRMNDFATPESKPMLENCLAMVNKGSNFREESVEIITFKGNHRFLELNSTVMADRKGEQMIVSVISDQTVRIRSQAFAQERQQELAHIMRLNTLGEMASGLAHELNQPLSAIASYIQGCRHRMARGECDPQSLSDVMDLAGEQIRRAGEILRHTQNFTRKDRPHEMADNNLNQIVHDTVNLLQTTAQFRRVDLVLELDENLPAVHCNPIQIEQVLINLVKNAVDASESDPDALPYVRIRSHQLDKETIQVQVIDKGTGLTDADPNKVFKPFYTTKTNGMGMGLSVSHSIIEAHGGKLEASSNLKRGTTFSFTLPAVQRKAAK</sequence>
<dbReference type="SUPFAM" id="SSF55785">
    <property type="entry name" value="PYP-like sensor domain (PAS domain)"/>
    <property type="match status" value="1"/>
</dbReference>
<dbReference type="CDD" id="cd16434">
    <property type="entry name" value="CheB-CheR_fusion"/>
    <property type="match status" value="1"/>
</dbReference>
<reference evidence="12" key="1">
    <citation type="journal article" date="2011" name="Stand. Genomic Sci.">
        <title>Genome sequence of the filamentous, gliding Thiothrix nivea neotype strain (JP2(T)).</title>
        <authorList>
            <person name="Lapidus A."/>
            <person name="Nolan M."/>
            <person name="Lucas S."/>
            <person name="Glavina Del Rio T."/>
            <person name="Tice H."/>
            <person name="Cheng J.F."/>
            <person name="Tapia R."/>
            <person name="Han C."/>
            <person name="Goodwin L."/>
            <person name="Pitluck S."/>
            <person name="Liolios K."/>
            <person name="Pagani I."/>
            <person name="Ivanova N."/>
            <person name="Huntemann M."/>
            <person name="Mavromatis K."/>
            <person name="Mikhailova N."/>
            <person name="Pati A."/>
            <person name="Chen A."/>
            <person name="Palaniappan K."/>
            <person name="Land M."/>
            <person name="Brambilla E.M."/>
            <person name="Rohde M."/>
            <person name="Abt B."/>
            <person name="Verbarg S."/>
            <person name="Goker M."/>
            <person name="Bristow J."/>
            <person name="Eisen J.A."/>
            <person name="Markowitz V."/>
            <person name="Hugenholtz P."/>
            <person name="Kyrpides N.C."/>
            <person name="Klenk H.P."/>
            <person name="Woyke T."/>
        </authorList>
    </citation>
    <scope>NUCLEOTIDE SEQUENCE [LARGE SCALE GENOMIC DNA]</scope>
    <source>
        <strain evidence="12">ATCC 35100 / DSM 5205 / JP2</strain>
    </source>
</reference>
<dbReference type="SUPFAM" id="SSF47384">
    <property type="entry name" value="Homodimeric domain of signal transducing histidine kinase"/>
    <property type="match status" value="1"/>
</dbReference>
<dbReference type="Gene3D" id="1.10.287.130">
    <property type="match status" value="1"/>
</dbReference>
<feature type="domain" description="Histidine kinase" evidence="8">
    <location>
        <begin position="907"/>
        <end position="1124"/>
    </location>
</feature>
<keyword evidence="3" id="KW-0489">Methyltransferase</keyword>
<dbReference type="InterPro" id="IPR000014">
    <property type="entry name" value="PAS"/>
</dbReference>
<evidence type="ECO:0000256" key="2">
    <source>
        <dbReference type="ARBA" id="ARBA00001541"/>
    </source>
</evidence>
<dbReference type="InterPro" id="IPR036890">
    <property type="entry name" value="HATPase_C_sf"/>
</dbReference>
<dbReference type="InterPro" id="IPR050903">
    <property type="entry name" value="Bact_Chemotaxis_MeTrfase"/>
</dbReference>
<dbReference type="Gene3D" id="3.30.565.10">
    <property type="entry name" value="Histidine kinase-like ATPase, C-terminal domain"/>
    <property type="match status" value="1"/>
</dbReference>
<dbReference type="Pfam" id="PF02518">
    <property type="entry name" value="HATPase_c"/>
    <property type="match status" value="1"/>
</dbReference>
<dbReference type="GO" id="GO:0006935">
    <property type="term" value="P:chemotaxis"/>
    <property type="evidence" value="ECO:0007669"/>
    <property type="project" value="UniProtKB-UniRule"/>
</dbReference>
<keyword evidence="11" id="KW-0418">Kinase</keyword>
<evidence type="ECO:0000313" key="12">
    <source>
        <dbReference type="Proteomes" id="UP000005317"/>
    </source>
</evidence>
<dbReference type="GO" id="GO:0000155">
    <property type="term" value="F:phosphorelay sensor kinase activity"/>
    <property type="evidence" value="ECO:0007669"/>
    <property type="project" value="InterPro"/>
</dbReference>
<dbReference type="OrthoDB" id="9816309at2"/>
<evidence type="ECO:0000256" key="6">
    <source>
        <dbReference type="PROSITE-ProRule" id="PRU00050"/>
    </source>
</evidence>
<dbReference type="Gene3D" id="3.30.450.20">
    <property type="entry name" value="PAS domain"/>
    <property type="match status" value="1"/>
</dbReference>
<feature type="active site" evidence="6">
    <location>
        <position position="142"/>
    </location>
</feature>
<evidence type="ECO:0000259" key="8">
    <source>
        <dbReference type="PROSITE" id="PS50109"/>
    </source>
</evidence>
<dbReference type="SUPFAM" id="SSF53335">
    <property type="entry name" value="S-adenosyl-L-methionine-dependent methyltransferases"/>
    <property type="match status" value="1"/>
</dbReference>
<gene>
    <name evidence="11" type="ORF">Thini_2894</name>
</gene>
<dbReference type="CDD" id="cd00130">
    <property type="entry name" value="PAS"/>
    <property type="match status" value="1"/>
</dbReference>
<dbReference type="Gene3D" id="3.40.50.150">
    <property type="entry name" value="Vaccinia Virus protein VP39"/>
    <property type="match status" value="1"/>
</dbReference>
<dbReference type="GO" id="GO:0005737">
    <property type="term" value="C:cytoplasm"/>
    <property type="evidence" value="ECO:0007669"/>
    <property type="project" value="InterPro"/>
</dbReference>
<dbReference type="Proteomes" id="UP000005317">
    <property type="component" value="Unassembled WGS sequence"/>
</dbReference>
<dbReference type="InterPro" id="IPR003661">
    <property type="entry name" value="HisK_dim/P_dom"/>
</dbReference>
<dbReference type="SUPFAM" id="SSF55874">
    <property type="entry name" value="ATPase domain of HSP90 chaperone/DNA topoisomerase II/histidine kinase"/>
    <property type="match status" value="1"/>
</dbReference>
<accession>A0A656HK82</accession>
<dbReference type="SMART" id="SM00388">
    <property type="entry name" value="HisKA"/>
    <property type="match status" value="1"/>
</dbReference>
<dbReference type="InterPro" id="IPR035965">
    <property type="entry name" value="PAS-like_dom_sf"/>
</dbReference>
<dbReference type="Gene3D" id="3.40.50.180">
    <property type="entry name" value="Methylesterase CheB, C-terminal domain"/>
    <property type="match status" value="1"/>
</dbReference>
<evidence type="ECO:0000256" key="5">
    <source>
        <dbReference type="ARBA" id="ARBA00022691"/>
    </source>
</evidence>
<dbReference type="InterPro" id="IPR022642">
    <property type="entry name" value="CheR_C"/>
</dbReference>
<keyword evidence="6" id="KW-0145">Chemotaxis</keyword>
<dbReference type="Pfam" id="PF00512">
    <property type="entry name" value="HisKA"/>
    <property type="match status" value="1"/>
</dbReference>
<dbReference type="Pfam" id="PF13426">
    <property type="entry name" value="PAS_9"/>
    <property type="match status" value="1"/>
</dbReference>
<evidence type="ECO:0000256" key="1">
    <source>
        <dbReference type="ARBA" id="ARBA00000085"/>
    </source>
</evidence>
<keyword evidence="5" id="KW-0949">S-adenosyl-L-methionine</keyword>
<keyword evidence="6" id="KW-0378">Hydrolase</keyword>
<protein>
    <submittedName>
        <fullName evidence="11">Signal transduction histidine kinase with CheB and CheR activity</fullName>
    </submittedName>
</protein>
<feature type="active site" evidence="6">
    <location>
        <position position="24"/>
    </location>
</feature>
<dbReference type="NCBIfam" id="TIGR00229">
    <property type="entry name" value="sensory_box"/>
    <property type="match status" value="1"/>
</dbReference>
<dbReference type="InterPro" id="IPR036804">
    <property type="entry name" value="CheR_N_sf"/>
</dbReference>
<keyword evidence="7" id="KW-0175">Coiled coil</keyword>
<dbReference type="GO" id="GO:0032259">
    <property type="term" value="P:methylation"/>
    <property type="evidence" value="ECO:0007669"/>
    <property type="project" value="UniProtKB-KW"/>
</dbReference>
<dbReference type="SUPFAM" id="SSF52738">
    <property type="entry name" value="Methylesterase CheB, C-terminal domain"/>
    <property type="match status" value="1"/>
</dbReference>
<dbReference type="InterPro" id="IPR005467">
    <property type="entry name" value="His_kinase_dom"/>
</dbReference>
<dbReference type="RefSeq" id="WP_002709327.1">
    <property type="nucleotide sequence ID" value="NZ_JH651384.1"/>
</dbReference>
<dbReference type="InterPro" id="IPR029063">
    <property type="entry name" value="SAM-dependent_MTases_sf"/>
</dbReference>
<evidence type="ECO:0000256" key="4">
    <source>
        <dbReference type="ARBA" id="ARBA00022679"/>
    </source>
</evidence>
<evidence type="ECO:0000256" key="3">
    <source>
        <dbReference type="ARBA" id="ARBA00022603"/>
    </source>
</evidence>
<dbReference type="GO" id="GO:0008983">
    <property type="term" value="F:protein-glutamate O-methyltransferase activity"/>
    <property type="evidence" value="ECO:0007669"/>
    <property type="project" value="UniProtKB-EC"/>
</dbReference>
<comment type="catalytic activity">
    <reaction evidence="2">
        <text>L-glutamyl-[protein] + S-adenosyl-L-methionine = [protein]-L-glutamate 5-O-methyl ester + S-adenosyl-L-homocysteine</text>
        <dbReference type="Rhea" id="RHEA:24452"/>
        <dbReference type="Rhea" id="RHEA-COMP:10208"/>
        <dbReference type="Rhea" id="RHEA-COMP:10311"/>
        <dbReference type="ChEBI" id="CHEBI:29973"/>
        <dbReference type="ChEBI" id="CHEBI:57856"/>
        <dbReference type="ChEBI" id="CHEBI:59789"/>
        <dbReference type="ChEBI" id="CHEBI:82795"/>
        <dbReference type="EC" id="2.1.1.80"/>
    </reaction>
</comment>
<evidence type="ECO:0000313" key="11">
    <source>
        <dbReference type="EMBL" id="EIJ35425.1"/>
    </source>
</evidence>
<dbReference type="AlphaFoldDB" id="A0A656HK82"/>
<dbReference type="InterPro" id="IPR003594">
    <property type="entry name" value="HATPase_dom"/>
</dbReference>
<dbReference type="Pfam" id="PF03705">
    <property type="entry name" value="CheR_N"/>
    <property type="match status" value="1"/>
</dbReference>
<dbReference type="InterPro" id="IPR035909">
    <property type="entry name" value="CheB_C"/>
</dbReference>
<dbReference type="PRINTS" id="PR00996">
    <property type="entry name" value="CHERMTFRASE"/>
</dbReference>
<proteinExistence type="predicted"/>
<dbReference type="GO" id="GO:0008984">
    <property type="term" value="F:protein-glutamate methylesterase activity"/>
    <property type="evidence" value="ECO:0007669"/>
    <property type="project" value="InterPro"/>
</dbReference>
<keyword evidence="12" id="KW-1185">Reference proteome</keyword>
<feature type="domain" description="CheB-type methylesterase" evidence="9">
    <location>
        <begin position="12"/>
        <end position="200"/>
    </location>
</feature>
<name>A0A656HK82_THINJ</name>
<evidence type="ECO:0000259" key="9">
    <source>
        <dbReference type="PROSITE" id="PS50122"/>
    </source>
</evidence>
<dbReference type="InterPro" id="IPR036097">
    <property type="entry name" value="HisK_dim/P_sf"/>
</dbReference>
<evidence type="ECO:0000256" key="7">
    <source>
        <dbReference type="SAM" id="Coils"/>
    </source>
</evidence>
<evidence type="ECO:0000259" key="10">
    <source>
        <dbReference type="PROSITE" id="PS50123"/>
    </source>
</evidence>
<dbReference type="Pfam" id="PF01339">
    <property type="entry name" value="CheB_methylest"/>
    <property type="match status" value="1"/>
</dbReference>
<feature type="active site" evidence="6">
    <location>
        <position position="51"/>
    </location>
</feature>
<dbReference type="Pfam" id="PF01739">
    <property type="entry name" value="CheR"/>
    <property type="match status" value="1"/>
</dbReference>
<dbReference type="SMART" id="SM00138">
    <property type="entry name" value="MeTrc"/>
    <property type="match status" value="1"/>
</dbReference>
<dbReference type="InterPro" id="IPR022641">
    <property type="entry name" value="CheR_N"/>
</dbReference>
<dbReference type="CDD" id="cd02440">
    <property type="entry name" value="AdoMet_MTases"/>
    <property type="match status" value="1"/>
</dbReference>
<dbReference type="InterPro" id="IPR000780">
    <property type="entry name" value="CheR_MeTrfase"/>
</dbReference>
<dbReference type="PROSITE" id="PS50109">
    <property type="entry name" value="HIS_KIN"/>
    <property type="match status" value="1"/>
</dbReference>
<feature type="domain" description="CheR-type methyltransferase" evidence="10">
    <location>
        <begin position="206"/>
        <end position="478"/>
    </location>
</feature>
<organism evidence="11 12">
    <name type="scientific">Thiothrix nivea (strain ATCC 35100 / DSM 5205 / JP2)</name>
    <dbReference type="NCBI Taxonomy" id="870187"/>
    <lineage>
        <taxon>Bacteria</taxon>
        <taxon>Pseudomonadati</taxon>
        <taxon>Pseudomonadota</taxon>
        <taxon>Gammaproteobacteria</taxon>
        <taxon>Thiotrichales</taxon>
        <taxon>Thiotrichaceae</taxon>
        <taxon>Thiothrix</taxon>
    </lineage>
</organism>
<dbReference type="EMBL" id="JH651384">
    <property type="protein sequence ID" value="EIJ35425.1"/>
    <property type="molecule type" value="Genomic_DNA"/>
</dbReference>
<dbReference type="PROSITE" id="PS50122">
    <property type="entry name" value="CHEB"/>
    <property type="match status" value="1"/>
</dbReference>
<keyword evidence="4" id="KW-0808">Transferase</keyword>
<dbReference type="PROSITE" id="PS50123">
    <property type="entry name" value="CHER"/>
    <property type="match status" value="1"/>
</dbReference>
<dbReference type="SUPFAM" id="SSF47757">
    <property type="entry name" value="Chemotaxis receptor methyltransferase CheR, N-terminal domain"/>
    <property type="match status" value="1"/>
</dbReference>
<dbReference type="InterPro" id="IPR000673">
    <property type="entry name" value="Sig_transdc_resp-reg_Me-estase"/>
</dbReference>
<dbReference type="CDD" id="cd00082">
    <property type="entry name" value="HisKA"/>
    <property type="match status" value="1"/>
</dbReference>
<dbReference type="PANTHER" id="PTHR24422">
    <property type="entry name" value="CHEMOTAXIS PROTEIN METHYLTRANSFERASE"/>
    <property type="match status" value="1"/>
</dbReference>